<feature type="compositionally biased region" description="Basic and acidic residues" evidence="1">
    <location>
        <begin position="64"/>
        <end position="81"/>
    </location>
</feature>
<reference evidence="2" key="1">
    <citation type="submission" date="2021-06" db="EMBL/GenBank/DDBJ databases">
        <title>Parelaphostrongylus tenuis whole genome reference sequence.</title>
        <authorList>
            <person name="Garwood T.J."/>
            <person name="Larsen P.A."/>
            <person name="Fountain-Jones N.M."/>
            <person name="Garbe J.R."/>
            <person name="Macchietto M.G."/>
            <person name="Kania S.A."/>
            <person name="Gerhold R.W."/>
            <person name="Richards J.E."/>
            <person name="Wolf T.M."/>
        </authorList>
    </citation>
    <scope>NUCLEOTIDE SEQUENCE</scope>
    <source>
        <strain evidence="2">MNPRO001-30</strain>
        <tissue evidence="2">Meninges</tissue>
    </source>
</reference>
<evidence type="ECO:0000313" key="2">
    <source>
        <dbReference type="EMBL" id="KAJ1353809.1"/>
    </source>
</evidence>
<name>A0AAD5MU70_PARTN</name>
<gene>
    <name evidence="2" type="ORF">KIN20_010562</name>
</gene>
<comment type="caution">
    <text evidence="2">The sequence shown here is derived from an EMBL/GenBank/DDBJ whole genome shotgun (WGS) entry which is preliminary data.</text>
</comment>
<protein>
    <submittedName>
        <fullName evidence="2">Uncharacterized protein</fullName>
    </submittedName>
</protein>
<keyword evidence="3" id="KW-1185">Reference proteome</keyword>
<evidence type="ECO:0000313" key="3">
    <source>
        <dbReference type="Proteomes" id="UP001196413"/>
    </source>
</evidence>
<evidence type="ECO:0000256" key="1">
    <source>
        <dbReference type="SAM" id="MobiDB-lite"/>
    </source>
</evidence>
<organism evidence="2 3">
    <name type="scientific">Parelaphostrongylus tenuis</name>
    <name type="common">Meningeal worm</name>
    <dbReference type="NCBI Taxonomy" id="148309"/>
    <lineage>
        <taxon>Eukaryota</taxon>
        <taxon>Metazoa</taxon>
        <taxon>Ecdysozoa</taxon>
        <taxon>Nematoda</taxon>
        <taxon>Chromadorea</taxon>
        <taxon>Rhabditida</taxon>
        <taxon>Rhabditina</taxon>
        <taxon>Rhabditomorpha</taxon>
        <taxon>Strongyloidea</taxon>
        <taxon>Metastrongylidae</taxon>
        <taxon>Parelaphostrongylus</taxon>
    </lineage>
</organism>
<accession>A0AAD5MU70</accession>
<feature type="region of interest" description="Disordered" evidence="1">
    <location>
        <begin position="1"/>
        <end position="30"/>
    </location>
</feature>
<feature type="region of interest" description="Disordered" evidence="1">
    <location>
        <begin position="42"/>
        <end position="81"/>
    </location>
</feature>
<dbReference type="EMBL" id="JAHQIW010001846">
    <property type="protein sequence ID" value="KAJ1353809.1"/>
    <property type="molecule type" value="Genomic_DNA"/>
</dbReference>
<dbReference type="AlphaFoldDB" id="A0AAD5MU70"/>
<dbReference type="Proteomes" id="UP001196413">
    <property type="component" value="Unassembled WGS sequence"/>
</dbReference>
<proteinExistence type="predicted"/>
<sequence>MTSNSDTPGVGHHRYSLTIEANPSHLLPSNNRRFSQATTLEHPSASVLPTQRGVAETSSQKAGSDSEHLKKEKLKDDTQST</sequence>